<feature type="region of interest" description="Disordered" evidence="1">
    <location>
        <begin position="1"/>
        <end position="54"/>
    </location>
</feature>
<name>X1QNJ8_9ZZZZ</name>
<reference evidence="2" key="1">
    <citation type="journal article" date="2014" name="Front. Microbiol.">
        <title>High frequency of phylogenetically diverse reductive dehalogenase-homologous genes in deep subseafloor sedimentary metagenomes.</title>
        <authorList>
            <person name="Kawai M."/>
            <person name="Futagami T."/>
            <person name="Toyoda A."/>
            <person name="Takaki Y."/>
            <person name="Nishi S."/>
            <person name="Hori S."/>
            <person name="Arai W."/>
            <person name="Tsubouchi T."/>
            <person name="Morono Y."/>
            <person name="Uchiyama I."/>
            <person name="Ito T."/>
            <person name="Fujiyama A."/>
            <person name="Inagaki F."/>
            <person name="Takami H."/>
        </authorList>
    </citation>
    <scope>NUCLEOTIDE SEQUENCE</scope>
    <source>
        <strain evidence="2">Expedition CK06-06</strain>
    </source>
</reference>
<proteinExistence type="predicted"/>
<dbReference type="EMBL" id="BARW01000089">
    <property type="protein sequence ID" value="GAI69823.1"/>
    <property type="molecule type" value="Genomic_DNA"/>
</dbReference>
<protein>
    <submittedName>
        <fullName evidence="2">Uncharacterized protein</fullName>
    </submittedName>
</protein>
<sequence>MTTEEREPTREEVRRFMEQRKAGRADSKPFAGKWTGNYGPLRGRHNKSSATQNR</sequence>
<feature type="compositionally biased region" description="Basic and acidic residues" evidence="1">
    <location>
        <begin position="1"/>
        <end position="27"/>
    </location>
</feature>
<evidence type="ECO:0000256" key="1">
    <source>
        <dbReference type="SAM" id="MobiDB-lite"/>
    </source>
</evidence>
<organism evidence="2">
    <name type="scientific">marine sediment metagenome</name>
    <dbReference type="NCBI Taxonomy" id="412755"/>
    <lineage>
        <taxon>unclassified sequences</taxon>
        <taxon>metagenomes</taxon>
        <taxon>ecological metagenomes</taxon>
    </lineage>
</organism>
<comment type="caution">
    <text evidence="2">The sequence shown here is derived from an EMBL/GenBank/DDBJ whole genome shotgun (WGS) entry which is preliminary data.</text>
</comment>
<accession>X1QNJ8</accession>
<gene>
    <name evidence="2" type="ORF">S12H4_00647</name>
</gene>
<evidence type="ECO:0000313" key="2">
    <source>
        <dbReference type="EMBL" id="GAI69823.1"/>
    </source>
</evidence>
<dbReference type="AlphaFoldDB" id="X1QNJ8"/>